<reference evidence="3" key="1">
    <citation type="submission" date="2022-08" db="EMBL/GenBank/DDBJ databases">
        <authorList>
            <person name="Marques A."/>
        </authorList>
    </citation>
    <scope>NUCLEOTIDE SEQUENCE</scope>
    <source>
        <strain evidence="3">RhyPub2mFocal</strain>
        <tissue evidence="3">Leaves</tissue>
    </source>
</reference>
<proteinExistence type="predicted"/>
<name>A0AAV8HDM4_9POAL</name>
<sequence>MMLLLVGKEREGIQGNANERMLNTGRVQLKKRGLSSSSATSSSRTKIKLKRPLLIHRRGGTTTPVPMLKTRGGSRSSCADAPGISQNYRSPEVLDGIEGSISARKLVSVLWQLNNDIKNRDLSEYSRNSASSISSYYKTKRHRKKALENDRSKNNSSWYREERSISSHCNLPNAMQIQACNHLSPQNSVRESRNHRLRHLNNSIAASREILKALIRLMGPENLQSSKLSLLSALHSELDRAHVHLNRLEEKETLRKREKEKILHGFEMVIEELNIEKKARKKAEKVNKRLEMALIQMEKTVLEATDELERERRSRERVERVCKELVRGIGEDRTQVEELKRQAIELQEELEREREILQVELEKEREMLQIADEWREERVQMKLSEARCQFEEKNMAVDELRNELEAYLVSKKHQDSNIATEDQFKIANEIFHEESVQLKFQEKGINQSRNEMGYSSPEKDDEIDIQGKHKGENENMCIEAGIIEFNEKNKAIDQLRNELEIYLNAKTQQGEICNEGEFDDEDKLLHTREIDSGDDSDLQSIELDMENGMQWDFEKMGAEGAVLLDRESERMYQNDVERYNLVKGLRDNMLAGSGFIVDQDKACYDSFEN</sequence>
<dbReference type="EMBL" id="JAMFTS010000001">
    <property type="protein sequence ID" value="KAJ4814765.1"/>
    <property type="molecule type" value="Genomic_DNA"/>
</dbReference>
<evidence type="ECO:0000256" key="2">
    <source>
        <dbReference type="SAM" id="MobiDB-lite"/>
    </source>
</evidence>
<protein>
    <submittedName>
        <fullName evidence="3">Intracellular protein transporter USO1-like protein</fullName>
    </submittedName>
</protein>
<evidence type="ECO:0000313" key="3">
    <source>
        <dbReference type="EMBL" id="KAJ4814765.1"/>
    </source>
</evidence>
<feature type="coiled-coil region" evidence="1">
    <location>
        <begin position="231"/>
        <end position="403"/>
    </location>
</feature>
<dbReference type="Proteomes" id="UP001140206">
    <property type="component" value="Chromosome 1"/>
</dbReference>
<keyword evidence="1" id="KW-0175">Coiled coil</keyword>
<dbReference type="InterPro" id="IPR043424">
    <property type="entry name" value="BLT-like"/>
</dbReference>
<evidence type="ECO:0000313" key="4">
    <source>
        <dbReference type="Proteomes" id="UP001140206"/>
    </source>
</evidence>
<feature type="region of interest" description="Disordered" evidence="2">
    <location>
        <begin position="58"/>
        <end position="84"/>
    </location>
</feature>
<dbReference type="PANTHER" id="PTHR31071">
    <property type="entry name" value="GB|AAF24581.1"/>
    <property type="match status" value="1"/>
</dbReference>
<comment type="caution">
    <text evidence="3">The sequence shown here is derived from an EMBL/GenBank/DDBJ whole genome shotgun (WGS) entry which is preliminary data.</text>
</comment>
<dbReference type="AlphaFoldDB" id="A0AAV8HDM4"/>
<accession>A0AAV8HDM4</accession>
<evidence type="ECO:0000256" key="1">
    <source>
        <dbReference type="SAM" id="Coils"/>
    </source>
</evidence>
<organism evidence="3 4">
    <name type="scientific">Rhynchospora pubera</name>
    <dbReference type="NCBI Taxonomy" id="906938"/>
    <lineage>
        <taxon>Eukaryota</taxon>
        <taxon>Viridiplantae</taxon>
        <taxon>Streptophyta</taxon>
        <taxon>Embryophyta</taxon>
        <taxon>Tracheophyta</taxon>
        <taxon>Spermatophyta</taxon>
        <taxon>Magnoliopsida</taxon>
        <taxon>Liliopsida</taxon>
        <taxon>Poales</taxon>
        <taxon>Cyperaceae</taxon>
        <taxon>Cyperoideae</taxon>
        <taxon>Rhynchosporeae</taxon>
        <taxon>Rhynchospora</taxon>
    </lineage>
</organism>
<dbReference type="PANTHER" id="PTHR31071:SF7">
    <property type="entry name" value="OS04G0382800 PROTEIN"/>
    <property type="match status" value="1"/>
</dbReference>
<gene>
    <name evidence="3" type="ORF">LUZ62_027331</name>
</gene>
<keyword evidence="4" id="KW-1185">Reference proteome</keyword>